<keyword evidence="2" id="KW-1185">Reference proteome</keyword>
<reference evidence="1 2" key="1">
    <citation type="journal article" date="2015" name="Genome Announc.">
        <title>Expanding the biotechnology potential of lactobacilli through comparative genomics of 213 strains and associated genera.</title>
        <authorList>
            <person name="Sun Z."/>
            <person name="Harris H.M."/>
            <person name="McCann A."/>
            <person name="Guo C."/>
            <person name="Argimon S."/>
            <person name="Zhang W."/>
            <person name="Yang X."/>
            <person name="Jeffery I.B."/>
            <person name="Cooney J.C."/>
            <person name="Kagawa T.F."/>
            <person name="Liu W."/>
            <person name="Song Y."/>
            <person name="Salvetti E."/>
            <person name="Wrobel A."/>
            <person name="Rasinkangas P."/>
            <person name="Parkhill J."/>
            <person name="Rea M.C."/>
            <person name="O'Sullivan O."/>
            <person name="Ritari J."/>
            <person name="Douillard F.P."/>
            <person name="Paul Ross R."/>
            <person name="Yang R."/>
            <person name="Briner A.E."/>
            <person name="Felis G.E."/>
            <person name="de Vos W.M."/>
            <person name="Barrangou R."/>
            <person name="Klaenhammer T.R."/>
            <person name="Caufield P.W."/>
            <person name="Cui Y."/>
            <person name="Zhang H."/>
            <person name="O'Toole P.W."/>
        </authorList>
    </citation>
    <scope>NUCLEOTIDE SEQUENCE [LARGE SCALE GENOMIC DNA]</scope>
    <source>
        <strain evidence="1 2">DSM 19682</strain>
    </source>
</reference>
<dbReference type="PATRIC" id="fig|1423775.4.peg.2594"/>
<dbReference type="AlphaFoldDB" id="A0A0R1KBC2"/>
<sequence length="122" mass="14335">MKINIELKSSYPKDRLKVIECASDISTIAGKILETELGKITMPVVFDTWYLHEKEKIQASSFGPFRHSEINLIRDLNRLLYDDLKFNQYEIRLREWIFEGNEYTHVAYAKCIDAINNGYEVD</sequence>
<gene>
    <name evidence="1" type="ORF">FD03_GL002550</name>
</gene>
<dbReference type="Proteomes" id="UP000051248">
    <property type="component" value="Unassembled WGS sequence"/>
</dbReference>
<proteinExistence type="predicted"/>
<dbReference type="RefSeq" id="WP_025024710.1">
    <property type="nucleotide sequence ID" value="NZ_AZDZ01000022.1"/>
</dbReference>
<comment type="caution">
    <text evidence="1">The sequence shown here is derived from an EMBL/GenBank/DDBJ whole genome shotgun (WGS) entry which is preliminary data.</text>
</comment>
<dbReference type="EMBL" id="AZDZ01000022">
    <property type="protein sequence ID" value="KRK78771.1"/>
    <property type="molecule type" value="Genomic_DNA"/>
</dbReference>
<evidence type="ECO:0000313" key="2">
    <source>
        <dbReference type="Proteomes" id="UP000051248"/>
    </source>
</evidence>
<protein>
    <submittedName>
        <fullName evidence="1">Uncharacterized protein</fullName>
    </submittedName>
</protein>
<dbReference type="STRING" id="1423775.FD03_GL002550"/>
<dbReference type="OrthoDB" id="9997219at2"/>
<organism evidence="1 2">
    <name type="scientific">Companilactobacillus nodensis DSM 19682 = JCM 14932 = NBRC 107160</name>
    <dbReference type="NCBI Taxonomy" id="1423775"/>
    <lineage>
        <taxon>Bacteria</taxon>
        <taxon>Bacillati</taxon>
        <taxon>Bacillota</taxon>
        <taxon>Bacilli</taxon>
        <taxon>Lactobacillales</taxon>
        <taxon>Lactobacillaceae</taxon>
        <taxon>Companilactobacillus</taxon>
    </lineage>
</organism>
<evidence type="ECO:0000313" key="1">
    <source>
        <dbReference type="EMBL" id="KRK78771.1"/>
    </source>
</evidence>
<name>A0A0R1KBC2_9LACO</name>
<accession>A0A0R1KBC2</accession>